<evidence type="ECO:0000256" key="5">
    <source>
        <dbReference type="ARBA" id="ARBA00023157"/>
    </source>
</evidence>
<dbReference type="GO" id="GO:0016020">
    <property type="term" value="C:membrane"/>
    <property type="evidence" value="ECO:0007669"/>
    <property type="project" value="InterPro"/>
</dbReference>
<keyword evidence="8" id="KW-1185">Reference proteome</keyword>
<dbReference type="Pfam" id="PF00355">
    <property type="entry name" value="Rieske"/>
    <property type="match status" value="1"/>
</dbReference>
<evidence type="ECO:0000313" key="8">
    <source>
        <dbReference type="Proteomes" id="UP000280008"/>
    </source>
</evidence>
<evidence type="ECO:0000313" key="7">
    <source>
        <dbReference type="EMBL" id="RKR74553.1"/>
    </source>
</evidence>
<dbReference type="PRINTS" id="PR00162">
    <property type="entry name" value="RIESKE"/>
</dbReference>
<proteinExistence type="predicted"/>
<evidence type="ECO:0000256" key="1">
    <source>
        <dbReference type="ARBA" id="ARBA00022714"/>
    </source>
</evidence>
<comment type="caution">
    <text evidence="7">The sequence shown here is derived from an EMBL/GenBank/DDBJ whole genome shotgun (WGS) entry which is preliminary data.</text>
</comment>
<keyword evidence="5" id="KW-1015">Disulfide bond</keyword>
<name>A0A495IEZ2_9MICO</name>
<keyword evidence="4" id="KW-0411">Iron-sulfur</keyword>
<keyword evidence="1" id="KW-0001">2Fe-2S</keyword>
<dbReference type="InterPro" id="IPR005805">
    <property type="entry name" value="Rieske_Fe-S_prot_C"/>
</dbReference>
<dbReference type="RefSeq" id="WP_121369317.1">
    <property type="nucleotide sequence ID" value="NZ_RBKS01000001.1"/>
</dbReference>
<dbReference type="Proteomes" id="UP000280008">
    <property type="component" value="Unassembled WGS sequence"/>
</dbReference>
<evidence type="ECO:0000256" key="3">
    <source>
        <dbReference type="ARBA" id="ARBA00023004"/>
    </source>
</evidence>
<dbReference type="InterPro" id="IPR006076">
    <property type="entry name" value="FAD-dep_OxRdtase"/>
</dbReference>
<keyword evidence="2" id="KW-0479">Metal-binding</keyword>
<dbReference type="GO" id="GO:0016705">
    <property type="term" value="F:oxidoreductase activity, acting on paired donors, with incorporation or reduction of molecular oxygen"/>
    <property type="evidence" value="ECO:0007669"/>
    <property type="project" value="UniProtKB-ARBA"/>
</dbReference>
<dbReference type="Gene3D" id="2.102.10.10">
    <property type="entry name" value="Rieske [2Fe-2S] iron-sulphur domain"/>
    <property type="match status" value="1"/>
</dbReference>
<dbReference type="PROSITE" id="PS51296">
    <property type="entry name" value="RIESKE"/>
    <property type="match status" value="1"/>
</dbReference>
<dbReference type="GO" id="GO:0004497">
    <property type="term" value="F:monooxygenase activity"/>
    <property type="evidence" value="ECO:0007669"/>
    <property type="project" value="UniProtKB-ARBA"/>
</dbReference>
<reference evidence="7 8" key="1">
    <citation type="submission" date="2018-10" db="EMBL/GenBank/DDBJ databases">
        <title>Sequencing the genomes of 1000 actinobacteria strains.</title>
        <authorList>
            <person name="Klenk H.-P."/>
        </authorList>
    </citation>
    <scope>NUCLEOTIDE SEQUENCE [LARGE SCALE GENOMIC DNA]</scope>
    <source>
        <strain evidence="7 8">DSM 17894</strain>
    </source>
</reference>
<dbReference type="InterPro" id="IPR017941">
    <property type="entry name" value="Rieske_2Fe-2S"/>
</dbReference>
<dbReference type="Pfam" id="PF01266">
    <property type="entry name" value="DAO"/>
    <property type="match status" value="1"/>
</dbReference>
<evidence type="ECO:0000256" key="2">
    <source>
        <dbReference type="ARBA" id="ARBA00022723"/>
    </source>
</evidence>
<dbReference type="GO" id="GO:0051537">
    <property type="term" value="F:2 iron, 2 sulfur cluster binding"/>
    <property type="evidence" value="ECO:0007669"/>
    <property type="project" value="UniProtKB-KW"/>
</dbReference>
<dbReference type="AlphaFoldDB" id="A0A495IEZ2"/>
<dbReference type="Gene3D" id="3.50.50.60">
    <property type="entry name" value="FAD/NAD(P)-binding domain"/>
    <property type="match status" value="1"/>
</dbReference>
<gene>
    <name evidence="7" type="ORF">C8E83_1672</name>
</gene>
<dbReference type="OrthoDB" id="9767869at2"/>
<dbReference type="GO" id="GO:0046872">
    <property type="term" value="F:metal ion binding"/>
    <property type="evidence" value="ECO:0007669"/>
    <property type="project" value="UniProtKB-KW"/>
</dbReference>
<dbReference type="InterPro" id="IPR036922">
    <property type="entry name" value="Rieske_2Fe-2S_sf"/>
</dbReference>
<protein>
    <submittedName>
        <fullName evidence="7">Glycine/D-amino acid oxidase-like deaminating enzyme</fullName>
    </submittedName>
</protein>
<organism evidence="7 8">
    <name type="scientific">Frondihabitans australicus</name>
    <dbReference type="NCBI Taxonomy" id="386892"/>
    <lineage>
        <taxon>Bacteria</taxon>
        <taxon>Bacillati</taxon>
        <taxon>Actinomycetota</taxon>
        <taxon>Actinomycetes</taxon>
        <taxon>Micrococcales</taxon>
        <taxon>Microbacteriaceae</taxon>
        <taxon>Frondihabitans</taxon>
    </lineage>
</organism>
<accession>A0A495IEZ2</accession>
<sequence>MSPWRSASTSASREIPTDEFEPLATYDDVIVGGGVTGLVTALLFARRGHTVAVLEAGRVGGTAVGSPRVAISRLHGAQLQTIRARTYQRVVDAYAEGVREGVEWLFDYAEGAGVDVERRDAVSYATTRAGLARVDGEYLVGRRAGLDLVKTADVDLPFATIGAVRLRDQGLVDPMDLVQALTADLRALGGVVVENAAVTGVHASAPVITSTALGDVRSERVHVCTGSPILDRGLYFGKVSARRSSVLTLTGVDASELPDALYEPVEARGRGVRASRGELLVAGSSHPTGRAPSEAALVDELARWAGAHWTGATPRRAWSGQSHSTPHGVPFVGALPRGHGRVYLATGFDGGGLPDAVYAARMLVADVTGDAADWMSVIHHRVTLPPAIAAGVGANAATVWWFAKGWAKAFANPLLPGEVPDEGAGSVGLEGLRPVARSTVDGETCTVSGVCPHLGGVVTWNDQERTWDCPLHGSRFDAQGRVVEGPSTRGLRILRP</sequence>
<feature type="domain" description="Rieske" evidence="6">
    <location>
        <begin position="411"/>
        <end position="496"/>
    </location>
</feature>
<evidence type="ECO:0000259" key="6">
    <source>
        <dbReference type="PROSITE" id="PS51296"/>
    </source>
</evidence>
<dbReference type="SUPFAM" id="SSF51905">
    <property type="entry name" value="FAD/NAD(P)-binding domain"/>
    <property type="match status" value="1"/>
</dbReference>
<evidence type="ECO:0000256" key="4">
    <source>
        <dbReference type="ARBA" id="ARBA00023014"/>
    </source>
</evidence>
<dbReference type="SUPFAM" id="SSF50022">
    <property type="entry name" value="ISP domain"/>
    <property type="match status" value="1"/>
</dbReference>
<dbReference type="PANTHER" id="PTHR13847:SF274">
    <property type="entry name" value="RIESKE 2FE-2S IRON-SULFUR PROTEIN YHFW-RELATED"/>
    <property type="match status" value="1"/>
</dbReference>
<keyword evidence="3" id="KW-0408">Iron</keyword>
<dbReference type="GO" id="GO:0005737">
    <property type="term" value="C:cytoplasm"/>
    <property type="evidence" value="ECO:0007669"/>
    <property type="project" value="TreeGrafter"/>
</dbReference>
<dbReference type="EMBL" id="RBKS01000001">
    <property type="protein sequence ID" value="RKR74553.1"/>
    <property type="molecule type" value="Genomic_DNA"/>
</dbReference>
<dbReference type="Gene3D" id="3.30.9.10">
    <property type="entry name" value="D-Amino Acid Oxidase, subunit A, domain 2"/>
    <property type="match status" value="1"/>
</dbReference>
<dbReference type="PANTHER" id="PTHR13847">
    <property type="entry name" value="SARCOSINE DEHYDROGENASE-RELATED"/>
    <property type="match status" value="1"/>
</dbReference>
<dbReference type="InterPro" id="IPR036188">
    <property type="entry name" value="FAD/NAD-bd_sf"/>
</dbReference>